<keyword evidence="10" id="KW-1185">Reference proteome</keyword>
<feature type="region of interest" description="Disordered" evidence="7">
    <location>
        <begin position="238"/>
        <end position="264"/>
    </location>
</feature>
<evidence type="ECO:0000256" key="1">
    <source>
        <dbReference type="ARBA" id="ARBA00004651"/>
    </source>
</evidence>
<feature type="transmembrane region" description="Helical" evidence="6">
    <location>
        <begin position="15"/>
        <end position="36"/>
    </location>
</feature>
<evidence type="ECO:0000256" key="3">
    <source>
        <dbReference type="ARBA" id="ARBA00022692"/>
    </source>
</evidence>
<dbReference type="PANTHER" id="PTHR12677">
    <property type="entry name" value="GOLGI APPARATUS MEMBRANE PROTEIN TVP38-RELATED"/>
    <property type="match status" value="1"/>
</dbReference>
<dbReference type="InterPro" id="IPR032816">
    <property type="entry name" value="VTT_dom"/>
</dbReference>
<proteinExistence type="inferred from homology"/>
<comment type="subcellular location">
    <subcellularLocation>
        <location evidence="1 6">Cell membrane</location>
        <topology evidence="1 6">Multi-pass membrane protein</topology>
    </subcellularLocation>
</comment>
<feature type="transmembrane region" description="Helical" evidence="6">
    <location>
        <begin position="81"/>
        <end position="100"/>
    </location>
</feature>
<feature type="transmembrane region" description="Helical" evidence="6">
    <location>
        <begin position="180"/>
        <end position="198"/>
    </location>
</feature>
<evidence type="ECO:0000256" key="6">
    <source>
        <dbReference type="RuleBase" id="RU366058"/>
    </source>
</evidence>
<keyword evidence="2 6" id="KW-1003">Cell membrane</keyword>
<evidence type="ECO:0000256" key="2">
    <source>
        <dbReference type="ARBA" id="ARBA00022475"/>
    </source>
</evidence>
<organism evidence="9 10">
    <name type="scientific">Glycocaulis albus</name>
    <dbReference type="NCBI Taxonomy" id="1382801"/>
    <lineage>
        <taxon>Bacteria</taxon>
        <taxon>Pseudomonadati</taxon>
        <taxon>Pseudomonadota</taxon>
        <taxon>Alphaproteobacteria</taxon>
        <taxon>Maricaulales</taxon>
        <taxon>Maricaulaceae</taxon>
        <taxon>Glycocaulis</taxon>
    </lineage>
</organism>
<evidence type="ECO:0000256" key="5">
    <source>
        <dbReference type="ARBA" id="ARBA00023136"/>
    </source>
</evidence>
<comment type="similarity">
    <text evidence="6">Belongs to the TVP38/TMEM64 family.</text>
</comment>
<dbReference type="EMBL" id="BMFS01000007">
    <property type="protein sequence ID" value="GGH02016.1"/>
    <property type="molecule type" value="Genomic_DNA"/>
</dbReference>
<evidence type="ECO:0000256" key="4">
    <source>
        <dbReference type="ARBA" id="ARBA00022989"/>
    </source>
</evidence>
<reference evidence="10" key="1">
    <citation type="journal article" date="2019" name="Int. J. Syst. Evol. Microbiol.">
        <title>The Global Catalogue of Microorganisms (GCM) 10K type strain sequencing project: providing services to taxonomists for standard genome sequencing and annotation.</title>
        <authorList>
            <consortium name="The Broad Institute Genomics Platform"/>
            <consortium name="The Broad Institute Genome Sequencing Center for Infectious Disease"/>
            <person name="Wu L."/>
            <person name="Ma J."/>
        </authorList>
    </citation>
    <scope>NUCLEOTIDE SEQUENCE [LARGE SCALE GENOMIC DNA]</scope>
    <source>
        <strain evidence="10">CGMCC 1.12766</strain>
    </source>
</reference>
<dbReference type="Proteomes" id="UP000648722">
    <property type="component" value="Unassembled WGS sequence"/>
</dbReference>
<dbReference type="RefSeq" id="WP_188452222.1">
    <property type="nucleotide sequence ID" value="NZ_BMFS01000007.1"/>
</dbReference>
<feature type="transmembrane region" description="Helical" evidence="6">
    <location>
        <begin position="204"/>
        <end position="223"/>
    </location>
</feature>
<keyword evidence="4 6" id="KW-1133">Transmembrane helix</keyword>
<keyword evidence="5 6" id="KW-0472">Membrane</keyword>
<sequence>MNQLTRFVTRMDAQAARAIGVSIALFALVMAIFLIGRFVFNIEPGDVQSWLADAASRWYALPLTILAFTVLSYVGAPQFALFAAAVLAFGPVAGFIYSWAGTMVSAAANFWTGRFLGADVVRRYGGETVNRISAFVGKNGFWASAIIRNVPSAPFIVVNMAAGVSHMTFLAFMGGTGLGILPKIALVTFAGGGVIALLSGSGLWVAAILALTAFGWLVAMLMARKWLRSTSTGQAAEAVSDVPADTSDGTSSLAIRDGASHKGK</sequence>
<dbReference type="Pfam" id="PF09335">
    <property type="entry name" value="VTT_dom"/>
    <property type="match status" value="1"/>
</dbReference>
<dbReference type="PANTHER" id="PTHR12677:SF59">
    <property type="entry name" value="GOLGI APPARATUS MEMBRANE PROTEIN TVP38-RELATED"/>
    <property type="match status" value="1"/>
</dbReference>
<evidence type="ECO:0000256" key="7">
    <source>
        <dbReference type="SAM" id="MobiDB-lite"/>
    </source>
</evidence>
<feature type="domain" description="VTT" evidence="8">
    <location>
        <begin position="77"/>
        <end position="191"/>
    </location>
</feature>
<comment type="caution">
    <text evidence="9">The sequence shown here is derived from an EMBL/GenBank/DDBJ whole genome shotgun (WGS) entry which is preliminary data.</text>
</comment>
<dbReference type="InterPro" id="IPR015414">
    <property type="entry name" value="TMEM64"/>
</dbReference>
<name>A0ABQ1XSZ5_9PROT</name>
<evidence type="ECO:0000259" key="8">
    <source>
        <dbReference type="Pfam" id="PF09335"/>
    </source>
</evidence>
<protein>
    <recommendedName>
        <fullName evidence="6">TVP38/TMEM64 family membrane protein</fullName>
    </recommendedName>
</protein>
<evidence type="ECO:0000313" key="9">
    <source>
        <dbReference type="EMBL" id="GGH02016.1"/>
    </source>
</evidence>
<keyword evidence="3 6" id="KW-0812">Transmembrane</keyword>
<feature type="transmembrane region" description="Helical" evidence="6">
    <location>
        <begin position="56"/>
        <end position="74"/>
    </location>
</feature>
<evidence type="ECO:0000313" key="10">
    <source>
        <dbReference type="Proteomes" id="UP000648722"/>
    </source>
</evidence>
<gene>
    <name evidence="9" type="ORF">GCM10007420_17770</name>
</gene>
<accession>A0ABQ1XSZ5</accession>